<sequence>MSTKYRSVVYAWKGRGWTQEIKWLRIEGEERPEWKDQLWVNFLTHMAQEKWELVSTAPLGGGEGSVYGIVAYFRQ</sequence>
<gene>
    <name evidence="1" type="ORF">BJP34_12675</name>
</gene>
<name>A0A1D8TRC6_9CYAN</name>
<evidence type="ECO:0000313" key="1">
    <source>
        <dbReference type="EMBL" id="AOX00189.1"/>
    </source>
</evidence>
<organism evidence="1 2">
    <name type="scientific">Moorena producens PAL-8-15-08-1</name>
    <dbReference type="NCBI Taxonomy" id="1458985"/>
    <lineage>
        <taxon>Bacteria</taxon>
        <taxon>Bacillati</taxon>
        <taxon>Cyanobacteriota</taxon>
        <taxon>Cyanophyceae</taxon>
        <taxon>Coleofasciculales</taxon>
        <taxon>Coleofasciculaceae</taxon>
        <taxon>Moorena</taxon>
    </lineage>
</organism>
<dbReference type="Proteomes" id="UP000177870">
    <property type="component" value="Chromosome"/>
</dbReference>
<protein>
    <recommendedName>
        <fullName evidence="3">DUF4177 domain-containing protein</fullName>
    </recommendedName>
</protein>
<evidence type="ECO:0000313" key="2">
    <source>
        <dbReference type="Proteomes" id="UP000177870"/>
    </source>
</evidence>
<evidence type="ECO:0008006" key="3">
    <source>
        <dbReference type="Google" id="ProtNLM"/>
    </source>
</evidence>
<dbReference type="AlphaFoldDB" id="A0A1D8TRC6"/>
<reference evidence="2" key="1">
    <citation type="submission" date="2016-10" db="EMBL/GenBank/DDBJ databases">
        <title>Comparative genomics uncovers the prolific and rare metabolic potential of the cyanobacterial genus Moorea.</title>
        <authorList>
            <person name="Leao T."/>
            <person name="Castelao G."/>
            <person name="Korobeynikov A."/>
            <person name="Monroe E.A."/>
            <person name="Podell S."/>
            <person name="Glukhov E."/>
            <person name="Allen E."/>
            <person name="Gerwick W.H."/>
            <person name="Gerwick L."/>
        </authorList>
    </citation>
    <scope>NUCLEOTIDE SEQUENCE [LARGE SCALE GENOMIC DNA]</scope>
    <source>
        <strain evidence="2">PAL-8-15-08-1</strain>
    </source>
</reference>
<accession>A0A1D8TRC6</accession>
<dbReference type="KEGG" id="mpro:BJP34_12675"/>
<dbReference type="RefSeq" id="WP_070392656.1">
    <property type="nucleotide sequence ID" value="NZ_CP017599.1"/>
</dbReference>
<dbReference type="EMBL" id="CP017599">
    <property type="protein sequence ID" value="AOX00189.1"/>
    <property type="molecule type" value="Genomic_DNA"/>
</dbReference>
<proteinExistence type="predicted"/>